<evidence type="ECO:0000313" key="1">
    <source>
        <dbReference type="EMBL" id="CAB5224793.1"/>
    </source>
</evidence>
<accession>A0A6J7X5W8</accession>
<organism evidence="1">
    <name type="scientific">uncultured Caudovirales phage</name>
    <dbReference type="NCBI Taxonomy" id="2100421"/>
    <lineage>
        <taxon>Viruses</taxon>
        <taxon>Duplodnaviria</taxon>
        <taxon>Heunggongvirae</taxon>
        <taxon>Uroviricota</taxon>
        <taxon>Caudoviricetes</taxon>
        <taxon>Peduoviridae</taxon>
        <taxon>Maltschvirus</taxon>
        <taxon>Maltschvirus maltsch</taxon>
    </lineage>
</organism>
<gene>
    <name evidence="1" type="ORF">UFOVP739_6</name>
</gene>
<proteinExistence type="predicted"/>
<protein>
    <submittedName>
        <fullName evidence="1">Uncharacterized protein</fullName>
    </submittedName>
</protein>
<reference evidence="1" key="1">
    <citation type="submission" date="2020-05" db="EMBL/GenBank/DDBJ databases">
        <authorList>
            <person name="Chiriac C."/>
            <person name="Salcher M."/>
            <person name="Ghai R."/>
            <person name="Kavagutti S V."/>
        </authorList>
    </citation>
    <scope>NUCLEOTIDE SEQUENCE</scope>
</reference>
<name>A0A6J7X5W8_9CAUD</name>
<sequence>MKLTLEVTERDQHYTVTTNLGVIVAWERKFKRKASQLGEGIGVEDLAFMAWECCKQNSIPVPIVFDEYVKRLENIEVVDNEPVNPTTEAHTTTD</sequence>
<dbReference type="EMBL" id="LR798340">
    <property type="protein sequence ID" value="CAB5224793.1"/>
    <property type="molecule type" value="Genomic_DNA"/>
</dbReference>